<proteinExistence type="predicted"/>
<dbReference type="RefSeq" id="XP_046073805.1">
    <property type="nucleotide sequence ID" value="XM_046221703.1"/>
</dbReference>
<dbReference type="Proteomes" id="UP001201262">
    <property type="component" value="Unassembled WGS sequence"/>
</dbReference>
<dbReference type="EMBL" id="JAJTJA010000004">
    <property type="protein sequence ID" value="KAH8700099.1"/>
    <property type="molecule type" value="Genomic_DNA"/>
</dbReference>
<comment type="caution">
    <text evidence="1">The sequence shown here is derived from an EMBL/GenBank/DDBJ whole genome shotgun (WGS) entry which is preliminary data.</text>
</comment>
<name>A0AAD4PZS5_9EURO</name>
<reference evidence="1" key="1">
    <citation type="submission" date="2021-12" db="EMBL/GenBank/DDBJ databases">
        <title>Convergent genome expansion in fungi linked to evolution of root-endophyte symbiosis.</title>
        <authorList>
            <consortium name="DOE Joint Genome Institute"/>
            <person name="Ke Y.-H."/>
            <person name="Bonito G."/>
            <person name="Liao H.-L."/>
            <person name="Looney B."/>
            <person name="Rojas-Flechas A."/>
            <person name="Nash J."/>
            <person name="Hameed K."/>
            <person name="Schadt C."/>
            <person name="Martin F."/>
            <person name="Crous P.W."/>
            <person name="Miettinen O."/>
            <person name="Magnuson J.K."/>
            <person name="Labbe J."/>
            <person name="Jacobson D."/>
            <person name="Doktycz M.J."/>
            <person name="Veneault-Fourrey C."/>
            <person name="Kuo A."/>
            <person name="Mondo S."/>
            <person name="Calhoun S."/>
            <person name="Riley R."/>
            <person name="Ohm R."/>
            <person name="LaButti K."/>
            <person name="Andreopoulos B."/>
            <person name="Pangilinan J."/>
            <person name="Nolan M."/>
            <person name="Tritt A."/>
            <person name="Clum A."/>
            <person name="Lipzen A."/>
            <person name="Daum C."/>
            <person name="Barry K."/>
            <person name="Grigoriev I.V."/>
            <person name="Vilgalys R."/>
        </authorList>
    </citation>
    <scope>NUCLEOTIDE SEQUENCE</scope>
    <source>
        <strain evidence="1">PMI_201</strain>
    </source>
</reference>
<dbReference type="GeneID" id="70251990"/>
<accession>A0AAD4PZS5</accession>
<protein>
    <submittedName>
        <fullName evidence="1">Uncharacterized protein</fullName>
    </submittedName>
</protein>
<dbReference type="AlphaFoldDB" id="A0AAD4PZS5"/>
<evidence type="ECO:0000313" key="1">
    <source>
        <dbReference type="EMBL" id="KAH8700099.1"/>
    </source>
</evidence>
<keyword evidence="2" id="KW-1185">Reference proteome</keyword>
<gene>
    <name evidence="1" type="ORF">BGW36DRAFT_446406</name>
</gene>
<evidence type="ECO:0000313" key="2">
    <source>
        <dbReference type="Proteomes" id="UP001201262"/>
    </source>
</evidence>
<sequence>MYSLPYTKEAIVQSTVNRKRKSFQLYDNTTCHSTGLLANGRTFLQAKAIGIQIHWSVNQTCLYSIAFNTSGFG</sequence>
<organism evidence="1 2">
    <name type="scientific">Talaromyces proteolyticus</name>
    <dbReference type="NCBI Taxonomy" id="1131652"/>
    <lineage>
        <taxon>Eukaryota</taxon>
        <taxon>Fungi</taxon>
        <taxon>Dikarya</taxon>
        <taxon>Ascomycota</taxon>
        <taxon>Pezizomycotina</taxon>
        <taxon>Eurotiomycetes</taxon>
        <taxon>Eurotiomycetidae</taxon>
        <taxon>Eurotiales</taxon>
        <taxon>Trichocomaceae</taxon>
        <taxon>Talaromyces</taxon>
        <taxon>Talaromyces sect. Bacilispori</taxon>
    </lineage>
</organism>